<dbReference type="VEuPathDB" id="FungiDB:MCYG_05541"/>
<dbReference type="PROSITE" id="PS00107">
    <property type="entry name" value="PROTEIN_KINASE_ATP"/>
    <property type="match status" value="1"/>
</dbReference>
<name>C5FS69_ARTOC</name>
<keyword evidence="5 6" id="KW-0067">ATP-binding</keyword>
<dbReference type="SMART" id="SM00220">
    <property type="entry name" value="S_TKc"/>
    <property type="match status" value="1"/>
</dbReference>
<dbReference type="InterPro" id="IPR011009">
    <property type="entry name" value="Kinase-like_dom_sf"/>
</dbReference>
<accession>C5FS69</accession>
<evidence type="ECO:0000256" key="6">
    <source>
        <dbReference type="PROSITE-ProRule" id="PRU10141"/>
    </source>
</evidence>
<keyword evidence="4 8" id="KW-0418">Kinase</keyword>
<dbReference type="SUPFAM" id="SSF56112">
    <property type="entry name" value="Protein kinase-like (PK-like)"/>
    <property type="match status" value="1"/>
</dbReference>
<evidence type="ECO:0000256" key="1">
    <source>
        <dbReference type="ARBA" id="ARBA00022527"/>
    </source>
</evidence>
<feature type="binding site" evidence="6">
    <location>
        <position position="83"/>
    </location>
    <ligand>
        <name>ATP</name>
        <dbReference type="ChEBI" id="CHEBI:30616"/>
    </ligand>
</feature>
<proteinExistence type="predicted"/>
<evidence type="ECO:0000313" key="9">
    <source>
        <dbReference type="Proteomes" id="UP000002035"/>
    </source>
</evidence>
<dbReference type="GeneID" id="9224679"/>
<sequence>MSPTLPQYPADGNPADYGDFADSDGDVDIDVYAERQWDYKFYPIRIGEVLNQAYRIDHKLGHGGFSTVWMAHDLKNKKDVALKIVATEAWGEHDYSIQEEIKRAVKDTSHLVIHTATFFLRGKDCNHRVLVFPLRGPTLGSPVGRRTPMRSRMSAAKQLLEALANLHEGGIVHRDINNHNVMWGISPTENLDREAKYKTLGRPLKVAIPDEPWKPGEVVKPMVIPASMRTETFYLGDFSLAMRVGTPVTQTGSPPIHYCSPERLHGHEPSLACDMWSYMVIFTELYSGFKPFYDVAKGGLVTDIVQRIGPLPAEWKGHYCDPTEALDSWYNQDCTPDPKDSLKDVIIRKRSDAAPEERRHALSILSRGFCVIPEKRLTARQLLQDPSFQAIIDLHCN</sequence>
<keyword evidence="3 6" id="KW-0547">Nucleotide-binding</keyword>
<dbReference type="Gene3D" id="3.30.200.20">
    <property type="entry name" value="Phosphorylase Kinase, domain 1"/>
    <property type="match status" value="1"/>
</dbReference>
<dbReference type="GO" id="GO:0004674">
    <property type="term" value="F:protein serine/threonine kinase activity"/>
    <property type="evidence" value="ECO:0007669"/>
    <property type="project" value="UniProtKB-KW"/>
</dbReference>
<dbReference type="Pfam" id="PF00069">
    <property type="entry name" value="Pkinase"/>
    <property type="match status" value="2"/>
</dbReference>
<keyword evidence="9" id="KW-1185">Reference proteome</keyword>
<dbReference type="HOGENOM" id="CLU_000288_81_4_1"/>
<dbReference type="Gene3D" id="1.10.510.10">
    <property type="entry name" value="Transferase(Phosphotransferase) domain 1"/>
    <property type="match status" value="1"/>
</dbReference>
<protein>
    <submittedName>
        <fullName evidence="8">Protein kinase domain-containing protein</fullName>
    </submittedName>
</protein>
<keyword evidence="2" id="KW-0808">Transferase</keyword>
<dbReference type="AlphaFoldDB" id="C5FS69"/>
<dbReference type="GO" id="GO:0005524">
    <property type="term" value="F:ATP binding"/>
    <property type="evidence" value="ECO:0007669"/>
    <property type="project" value="UniProtKB-UniRule"/>
</dbReference>
<evidence type="ECO:0000313" key="8">
    <source>
        <dbReference type="EMBL" id="EEQ32722.1"/>
    </source>
</evidence>
<dbReference type="InterPro" id="IPR017441">
    <property type="entry name" value="Protein_kinase_ATP_BS"/>
</dbReference>
<dbReference type="Proteomes" id="UP000002035">
    <property type="component" value="Unassembled WGS sequence"/>
</dbReference>
<organism evidence="8 9">
    <name type="scientific">Arthroderma otae (strain ATCC MYA-4605 / CBS 113480)</name>
    <name type="common">Microsporum canis</name>
    <dbReference type="NCBI Taxonomy" id="554155"/>
    <lineage>
        <taxon>Eukaryota</taxon>
        <taxon>Fungi</taxon>
        <taxon>Dikarya</taxon>
        <taxon>Ascomycota</taxon>
        <taxon>Pezizomycotina</taxon>
        <taxon>Eurotiomycetes</taxon>
        <taxon>Eurotiomycetidae</taxon>
        <taxon>Onygenales</taxon>
        <taxon>Arthrodermataceae</taxon>
        <taxon>Microsporum</taxon>
    </lineage>
</organism>
<dbReference type="InterPro" id="IPR000719">
    <property type="entry name" value="Prot_kinase_dom"/>
</dbReference>
<dbReference type="OrthoDB" id="5979581at2759"/>
<evidence type="ECO:0000256" key="5">
    <source>
        <dbReference type="ARBA" id="ARBA00022840"/>
    </source>
</evidence>
<evidence type="ECO:0000256" key="2">
    <source>
        <dbReference type="ARBA" id="ARBA00022679"/>
    </source>
</evidence>
<feature type="domain" description="Protein kinase" evidence="7">
    <location>
        <begin position="54"/>
        <end position="388"/>
    </location>
</feature>
<dbReference type="STRING" id="554155.C5FS69"/>
<evidence type="ECO:0000259" key="7">
    <source>
        <dbReference type="PROSITE" id="PS50011"/>
    </source>
</evidence>
<dbReference type="PANTHER" id="PTHR24058">
    <property type="entry name" value="DUAL SPECIFICITY PROTEIN KINASE"/>
    <property type="match status" value="1"/>
</dbReference>
<dbReference type="eggNOG" id="KOG1290">
    <property type="taxonomic scope" value="Eukaryota"/>
</dbReference>
<keyword evidence="1" id="KW-0723">Serine/threonine-protein kinase</keyword>
<dbReference type="RefSeq" id="XP_002845672.1">
    <property type="nucleotide sequence ID" value="XM_002845626.1"/>
</dbReference>
<reference evidence="9" key="1">
    <citation type="journal article" date="2012" name="MBio">
        <title>Comparative genome analysis of Trichophyton rubrum and related dermatophytes reveals candidate genes involved in infection.</title>
        <authorList>
            <person name="Martinez D.A."/>
            <person name="Oliver B.G."/>
            <person name="Graeser Y."/>
            <person name="Goldberg J.M."/>
            <person name="Li W."/>
            <person name="Martinez-Rossi N.M."/>
            <person name="Monod M."/>
            <person name="Shelest E."/>
            <person name="Barton R.C."/>
            <person name="Birch E."/>
            <person name="Brakhage A.A."/>
            <person name="Chen Z."/>
            <person name="Gurr S.J."/>
            <person name="Heiman D."/>
            <person name="Heitman J."/>
            <person name="Kosti I."/>
            <person name="Rossi A."/>
            <person name="Saif S."/>
            <person name="Samalova M."/>
            <person name="Saunders C.W."/>
            <person name="Shea T."/>
            <person name="Summerbell R.C."/>
            <person name="Xu J."/>
            <person name="Young S."/>
            <person name="Zeng Q."/>
            <person name="Birren B.W."/>
            <person name="Cuomo C.A."/>
            <person name="White T.C."/>
        </authorList>
    </citation>
    <scope>NUCLEOTIDE SEQUENCE [LARGE SCALE GENOMIC DNA]</scope>
    <source>
        <strain evidence="9">ATCC MYA-4605 / CBS 113480</strain>
    </source>
</reference>
<gene>
    <name evidence="8" type="ORF">MCYG_05541</name>
</gene>
<evidence type="ECO:0000256" key="4">
    <source>
        <dbReference type="ARBA" id="ARBA00022777"/>
    </source>
</evidence>
<evidence type="ECO:0000256" key="3">
    <source>
        <dbReference type="ARBA" id="ARBA00022741"/>
    </source>
</evidence>
<dbReference type="PROSITE" id="PS50011">
    <property type="entry name" value="PROTEIN_KINASE_DOM"/>
    <property type="match status" value="1"/>
</dbReference>
<dbReference type="EMBL" id="DS995705">
    <property type="protein sequence ID" value="EEQ32722.1"/>
    <property type="molecule type" value="Genomic_DNA"/>
</dbReference>
<dbReference type="InterPro" id="IPR050494">
    <property type="entry name" value="Ser_Thr_dual-spec_kinase"/>
</dbReference>